<evidence type="ECO:0000313" key="4">
    <source>
        <dbReference type="EMBL" id="QJT31481.1"/>
    </source>
</evidence>
<proteinExistence type="predicted"/>
<dbReference type="GO" id="GO:0016887">
    <property type="term" value="F:ATP hydrolysis activity"/>
    <property type="evidence" value="ECO:0007669"/>
    <property type="project" value="InterPro"/>
</dbReference>
<dbReference type="EMBL" id="CP047962">
    <property type="protein sequence ID" value="QHQ52076.1"/>
    <property type="molecule type" value="Genomic_DNA"/>
</dbReference>
<feature type="domain" description="Rad50/SbcC-type AAA" evidence="2">
    <location>
        <begin position="8"/>
        <end position="225"/>
    </location>
</feature>
<keyword evidence="8" id="KW-1185">Reference proteome</keyword>
<gene>
    <name evidence="4" type="ORF">E4186_15735</name>
    <name evidence="5" type="ORF">E4188_14540</name>
    <name evidence="3" type="ORF">GWI30_15220</name>
</gene>
<dbReference type="Gene3D" id="3.40.50.300">
    <property type="entry name" value="P-loop containing nucleotide triphosphate hydrolases"/>
    <property type="match status" value="2"/>
</dbReference>
<evidence type="ECO:0000313" key="3">
    <source>
        <dbReference type="EMBL" id="QHQ52076.1"/>
    </source>
</evidence>
<dbReference type="EMBL" id="CP038444">
    <property type="protein sequence ID" value="QJT31481.1"/>
    <property type="molecule type" value="Genomic_DNA"/>
</dbReference>
<dbReference type="AlphaFoldDB" id="A0A7Z3CQQ2"/>
<protein>
    <submittedName>
        <fullName evidence="3">AAA family ATPase</fullName>
    </submittedName>
    <submittedName>
        <fullName evidence="4">Exonuclease SbcC</fullName>
    </submittedName>
</protein>
<accession>A0A7Z3CQQ2</accession>
<keyword evidence="4" id="KW-0378">Hydrolase</keyword>
<feature type="coiled-coil region" evidence="1">
    <location>
        <begin position="745"/>
        <end position="807"/>
    </location>
</feature>
<keyword evidence="4" id="KW-0269">Exonuclease</keyword>
<feature type="coiled-coil region" evidence="1">
    <location>
        <begin position="919"/>
        <end position="946"/>
    </location>
</feature>
<name>A0A7Z3CQQ2_AERME</name>
<organism evidence="4 7">
    <name type="scientific">Aeromonas media</name>
    <dbReference type="NCBI Taxonomy" id="651"/>
    <lineage>
        <taxon>Bacteria</taxon>
        <taxon>Pseudomonadati</taxon>
        <taxon>Pseudomonadota</taxon>
        <taxon>Gammaproteobacteria</taxon>
        <taxon>Aeromonadales</taxon>
        <taxon>Aeromonadaceae</taxon>
        <taxon>Aeromonas</taxon>
    </lineage>
</organism>
<dbReference type="InterPro" id="IPR038729">
    <property type="entry name" value="Rad50/SbcC_AAA"/>
</dbReference>
<evidence type="ECO:0000313" key="5">
    <source>
        <dbReference type="EMBL" id="QJT39594.1"/>
    </source>
</evidence>
<dbReference type="Proteomes" id="UP000463871">
    <property type="component" value="Chromosome"/>
</dbReference>
<dbReference type="Pfam" id="PF13476">
    <property type="entry name" value="AAA_23"/>
    <property type="match status" value="1"/>
</dbReference>
<dbReference type="SUPFAM" id="SSF52540">
    <property type="entry name" value="P-loop containing nucleoside triphosphate hydrolases"/>
    <property type="match status" value="1"/>
</dbReference>
<evidence type="ECO:0000313" key="8">
    <source>
        <dbReference type="Proteomes" id="UP000502657"/>
    </source>
</evidence>
<evidence type="ECO:0000313" key="6">
    <source>
        <dbReference type="Proteomes" id="UP000463871"/>
    </source>
</evidence>
<dbReference type="PANTHER" id="PTHR32114">
    <property type="entry name" value="ABC TRANSPORTER ABCH.3"/>
    <property type="match status" value="1"/>
</dbReference>
<dbReference type="EMBL" id="CP038448">
    <property type="protein sequence ID" value="QJT39594.1"/>
    <property type="molecule type" value="Genomic_DNA"/>
</dbReference>
<reference evidence="3 6" key="2">
    <citation type="submission" date="2020-01" db="EMBL/GenBank/DDBJ databases">
        <title>Complete genome of Aeromonas media MC64.</title>
        <authorList>
            <person name="Cao G."/>
            <person name="Fu J."/>
            <person name="Zhong C."/>
        </authorList>
    </citation>
    <scope>NUCLEOTIDE SEQUENCE [LARGE SCALE GENOMIC DNA]</scope>
    <source>
        <strain evidence="3 6">MC64</strain>
    </source>
</reference>
<feature type="coiled-coil region" evidence="1">
    <location>
        <begin position="476"/>
        <end position="522"/>
    </location>
</feature>
<feature type="coiled-coil region" evidence="1">
    <location>
        <begin position="310"/>
        <end position="337"/>
    </location>
</feature>
<dbReference type="Proteomes" id="UP000502006">
    <property type="component" value="Chromosome"/>
</dbReference>
<keyword evidence="4" id="KW-0540">Nuclease</keyword>
<dbReference type="Pfam" id="PF13558">
    <property type="entry name" value="SbcC_Walker_B"/>
    <property type="match status" value="1"/>
</dbReference>
<dbReference type="GO" id="GO:0004527">
    <property type="term" value="F:exonuclease activity"/>
    <property type="evidence" value="ECO:0007669"/>
    <property type="project" value="UniProtKB-KW"/>
</dbReference>
<dbReference type="RefSeq" id="WP_042650489.1">
    <property type="nucleotide sequence ID" value="NZ_CAAKNK010000333.1"/>
</dbReference>
<feature type="coiled-coil region" evidence="1">
    <location>
        <begin position="993"/>
        <end position="1070"/>
    </location>
</feature>
<evidence type="ECO:0000256" key="1">
    <source>
        <dbReference type="SAM" id="Coils"/>
    </source>
</evidence>
<dbReference type="Proteomes" id="UP000502657">
    <property type="component" value="Chromosome"/>
</dbReference>
<keyword evidence="1" id="KW-0175">Coiled coil</keyword>
<evidence type="ECO:0000313" key="7">
    <source>
        <dbReference type="Proteomes" id="UP000502006"/>
    </source>
</evidence>
<evidence type="ECO:0000259" key="2">
    <source>
        <dbReference type="Pfam" id="PF13476"/>
    </source>
</evidence>
<dbReference type="PANTHER" id="PTHR32114:SF2">
    <property type="entry name" value="ABC TRANSPORTER ABCH.3"/>
    <property type="match status" value="1"/>
</dbReference>
<feature type="coiled-coil region" evidence="1">
    <location>
        <begin position="857"/>
        <end position="891"/>
    </location>
</feature>
<dbReference type="InterPro" id="IPR027417">
    <property type="entry name" value="P-loop_NTPase"/>
</dbReference>
<dbReference type="GO" id="GO:0006302">
    <property type="term" value="P:double-strand break repair"/>
    <property type="evidence" value="ECO:0007669"/>
    <property type="project" value="InterPro"/>
</dbReference>
<reference evidence="7 8" key="1">
    <citation type="submission" date="2019-03" db="EMBL/GenBank/DDBJ databases">
        <title>Novel transposon Tn6433 accelerates the dissemination of tet(E) in Aeromonas from aerobic biofilm under oxytetracycline stress.</title>
        <authorList>
            <person name="Shi Y."/>
            <person name="Tian Z."/>
            <person name="Zhang Y."/>
            <person name="Zhang H."/>
            <person name="Yang M."/>
        </authorList>
    </citation>
    <scope>NUCLEOTIDE SEQUENCE [LARGE SCALE GENOMIC DNA]</scope>
    <source>
        <strain evidence="5 8">R50-22</strain>
        <strain evidence="4 7">T5-8</strain>
    </source>
</reference>
<sequence length="1254" mass="141259">MKILSLAGENLASLTGAFTIDFAGGALGAAGLFAITGNTGAGKSTLLDAICLALYDEMPRFIANRKHVAEVGRADDEEKLKANDVRGILSRGHASGCAEVKFRGCDGRIWLARWAVRRARNRSEGRFQAQERSLTDVESGQVFSGSKRELQDRIDELVGLSWEQFRRAVILPQGEFAAFLKSSADERSALLERMTGTELYSAISIQTHERARAEQQALATIQQRLGDVALMDDETREHWVAQQLSLSTSLKHEQQQRQLLQDLRDLNGRIAAQLQACREGQEALAAAEAAHGEAAPGREEFARAEQAQVARADHDELARLTLEVQQQEQQIGQLASQLEQVEPVLQQAALREQQLLADKIAAEREWGALQPELKRAQELDTRLKEKSQQLQETRQQGTQARALQLELQQEWQQQASRVEALTVRRQQWALWLEERKALAPLARQWQPLLAAIQDWAADRELLQRVLQSREHKGHALRDLASRLAQGQQERDDWQQEQARLQQQQHELQEQQWEIRLAKAQEQWQQQTEQLGQLHQLLELADYGRNHGEQHGRLQQEIAQLEQALSRLTTLGGELAPARERLALQRDEARHALEQSRAIASFEQYRHILNDGEPCPLCGAEEHPYSQSQPQVAGILGQLADRSRSLELEWERLNHQYIQCESERQELARQLAARRQHLPELDARAEQLTLRWQQLGGAKLLGHPLPLNQNQADSLTKWSELMSTLLSRGQTLEHGLAQSQQQLREAQFGQQQLQAVRQQLSQLTARHQQFEQQWQEAERQKVEWEAELKALAEQEASLRQRLAQGEARLDQQMGAEPWRQWLGSQQWLAWQQTCEEYLHGQNEWEQLGGELATLTPVLSAQEARLQSQNELLHKLERDYKEAEQQRQGLLASREACLGGRAITLIEQEWQQRLQLAASQLEEAVTALRVAREKQTELKARLAHLEQDRQVSSRRRREALGRWAAHAGTLGIAEYDLRRLLAITPDELRARRTALQRLDDALAEARTRLAERQRALAQEEAKLARYREHHGELTALTAEALAECLGACEARCRELEEQLFQCKSTLAQAEAAALKAGSLQEDLAAQQAVADHWLQLSELIGSASGAKLRTFAQSLTLERLLLEANAQLGELSPRYRLERVPGTDLALQVVDLDMGDEVRSVDSLSGGESFLVSLALALALSSLSSRQTQVESLFIDEGFGTLDPDSLDLALSSLDSLQAAGRQIGVISHVQTLVERIGVQIRVEALGGGESRVVLP</sequence>